<evidence type="ECO:0000313" key="2">
    <source>
        <dbReference type="EMBL" id="OLY69040.1"/>
    </source>
</evidence>
<gene>
    <name evidence="2" type="ORF">BWD41_10550</name>
</gene>
<accession>A0AA44RH84</accession>
<dbReference type="SUPFAM" id="SSF53474">
    <property type="entry name" value="alpha/beta-Hydrolases"/>
    <property type="match status" value="1"/>
</dbReference>
<dbReference type="InterPro" id="IPR051218">
    <property type="entry name" value="Sec_MonoDiacylglyc_Lipase"/>
</dbReference>
<dbReference type="RefSeq" id="WP_075847870.1">
    <property type="nucleotide sequence ID" value="NZ_JADVFZ010000006.1"/>
</dbReference>
<dbReference type="Pfam" id="PF01764">
    <property type="entry name" value="Lipase_3"/>
    <property type="match status" value="1"/>
</dbReference>
<reference evidence="2 3" key="1">
    <citation type="submission" date="2017-01" db="EMBL/GenBank/DDBJ databases">
        <title>First report of the plasmid-mediated mcr-1 gene in Citrobacter freudii.</title>
        <authorList>
            <person name="Liu J."/>
            <person name="Yang Y."/>
            <person name="Li Y."/>
            <person name="Liu D."/>
            <person name="Tuo H."/>
            <person name="Davis M."/>
            <person name="Zhang A."/>
        </authorList>
    </citation>
    <scope>NUCLEOTIDE SEQUENCE [LARGE SCALE GENOMIC DNA]</scope>
    <source>
        <strain evidence="2 3">SCC4</strain>
    </source>
</reference>
<evidence type="ECO:0000259" key="1">
    <source>
        <dbReference type="Pfam" id="PF01764"/>
    </source>
</evidence>
<feature type="domain" description="Fungal lipase-type" evidence="1">
    <location>
        <begin position="119"/>
        <end position="276"/>
    </location>
</feature>
<comment type="caution">
    <text evidence="2">The sequence shown here is derived from an EMBL/GenBank/DDBJ whole genome shotgun (WGS) entry which is preliminary data.</text>
</comment>
<evidence type="ECO:0000313" key="3">
    <source>
        <dbReference type="Proteomes" id="UP000185597"/>
    </source>
</evidence>
<dbReference type="Proteomes" id="UP000185597">
    <property type="component" value="Unassembled WGS sequence"/>
</dbReference>
<protein>
    <recommendedName>
        <fullName evidence="1">Fungal lipase-type domain-containing protein</fullName>
    </recommendedName>
</protein>
<dbReference type="EMBL" id="MTCP01000004">
    <property type="protein sequence ID" value="OLY69040.1"/>
    <property type="molecule type" value="Genomic_DNA"/>
</dbReference>
<proteinExistence type="predicted"/>
<dbReference type="CDD" id="cd00519">
    <property type="entry name" value="Lipase_3"/>
    <property type="match status" value="1"/>
</dbReference>
<name>A0AA44RH84_CITBR</name>
<dbReference type="Gene3D" id="3.40.50.1820">
    <property type="entry name" value="alpha/beta hydrolase"/>
    <property type="match status" value="1"/>
</dbReference>
<dbReference type="InterPro" id="IPR029058">
    <property type="entry name" value="AB_hydrolase_fold"/>
</dbReference>
<sequence length="335" mass="38564">MNIESYDDDISKLIADINKTNWDDEWFDPVKAHICCRLSQLSYLAIPKYEFEKRGRFKIIPSDEFQRIMRGGITGAILTEEKLSRLISQTIDNDEAPSAFVISGSQLVHVGVRVNNIVFVAVRGTAQLYESSKLYDIGLDLNVRKVRIFDNILLHKGFYSAAMENLQYLYKRIHELANGRSDVKVIFTGHSLGGAIAAILTNHFQQLLPNADWAYYPFIAKKWIKQDRISFRDNLSLHSSYTFGTPRIMNLAGASYLMSPYTICHTSDIIANTPPKVLNYADFTFRYEMDLDTYSTHEVTRKWSWKNAPLVKRALSKLRYHDISNYLLTCEHLIK</sequence>
<dbReference type="PANTHER" id="PTHR45856">
    <property type="entry name" value="ALPHA/BETA-HYDROLASES SUPERFAMILY PROTEIN"/>
    <property type="match status" value="1"/>
</dbReference>
<dbReference type="GO" id="GO:0006629">
    <property type="term" value="P:lipid metabolic process"/>
    <property type="evidence" value="ECO:0007669"/>
    <property type="project" value="InterPro"/>
</dbReference>
<dbReference type="InterPro" id="IPR002921">
    <property type="entry name" value="Fungal_lipase-type"/>
</dbReference>
<dbReference type="PANTHER" id="PTHR45856:SF24">
    <property type="entry name" value="FUNGAL LIPASE-LIKE DOMAIN-CONTAINING PROTEIN"/>
    <property type="match status" value="1"/>
</dbReference>
<dbReference type="AlphaFoldDB" id="A0AA44RH84"/>
<organism evidence="2 3">
    <name type="scientific">Citrobacter braakii</name>
    <dbReference type="NCBI Taxonomy" id="57706"/>
    <lineage>
        <taxon>Bacteria</taxon>
        <taxon>Pseudomonadati</taxon>
        <taxon>Pseudomonadota</taxon>
        <taxon>Gammaproteobacteria</taxon>
        <taxon>Enterobacterales</taxon>
        <taxon>Enterobacteriaceae</taxon>
        <taxon>Citrobacter</taxon>
        <taxon>Citrobacter freundii complex</taxon>
    </lineage>
</organism>